<dbReference type="Proteomes" id="UP000647183">
    <property type="component" value="Unassembled WGS sequence"/>
</dbReference>
<feature type="chain" id="PRO_5046344512" evidence="2">
    <location>
        <begin position="26"/>
        <end position="475"/>
    </location>
</feature>
<evidence type="ECO:0000256" key="2">
    <source>
        <dbReference type="SAM" id="SignalP"/>
    </source>
</evidence>
<name>A0ABR8ULB5_9GAMM</name>
<dbReference type="InterPro" id="IPR050491">
    <property type="entry name" value="AmpC-like"/>
</dbReference>
<dbReference type="PANTHER" id="PTHR46825">
    <property type="entry name" value="D-ALANYL-D-ALANINE-CARBOXYPEPTIDASE/ENDOPEPTIDASE AMPH"/>
    <property type="match status" value="1"/>
</dbReference>
<comment type="caution">
    <text evidence="4">The sequence shown here is derived from an EMBL/GenBank/DDBJ whole genome shotgun (WGS) entry which is preliminary data.</text>
</comment>
<protein>
    <submittedName>
        <fullName evidence="4">Beta-lactamase family protein</fullName>
    </submittedName>
</protein>
<gene>
    <name evidence="4" type="ORF">H9645_11190</name>
</gene>
<feature type="signal peptide" evidence="2">
    <location>
        <begin position="1"/>
        <end position="25"/>
    </location>
</feature>
<feature type="region of interest" description="Disordered" evidence="1">
    <location>
        <begin position="446"/>
        <end position="475"/>
    </location>
</feature>
<evidence type="ECO:0000259" key="3">
    <source>
        <dbReference type="Pfam" id="PF00144"/>
    </source>
</evidence>
<dbReference type="InterPro" id="IPR001466">
    <property type="entry name" value="Beta-lactam-related"/>
</dbReference>
<dbReference type="SUPFAM" id="SSF56601">
    <property type="entry name" value="beta-lactamase/transpeptidase-like"/>
    <property type="match status" value="1"/>
</dbReference>
<accession>A0ABR8ULB5</accession>
<sequence>MKDAARTPRRLLLGAGLFACLTPMAVGTAAQSELRWQPSTDVQAPPATASAATTGASPLLAPGTKPMPLADGFDVARFEAMAQAVVANQRVPGLAMAIVHKGEVLSARGYGITDVSNAEPVDAHTVFRLASLSKPFAGTVTGLLVAEGSLRWDSHVADFMPALRLSRPDAAARLTVADVLSHRVGLGRNTYDRDIERNADYRSLVQRLANAPMTCDVGDCYSYQNVAFSLVGDVVSAASGQFFSEAVTGRIFKPLGMDDASYGLEGIQASPRWAKPHVRAGGGWRSLMPKPTYYRVAPAAGVNASISDMAQWLIAQSGRRPDVLPAPLLATLQQPLVSTPGEMRSSGWRRQRLGDAGYALGWRVYDYSGHRVVFHAGAVQGYRGLMAMMPERDLGVVVLWNGESSLPTGLLPTILDSAIGLAPQPWLDVDFDDVEDLMLANAAGDGRPGHAAGAAAAAPAGSGSGGSAASNARPE</sequence>
<feature type="domain" description="Beta-lactamase-related" evidence="3">
    <location>
        <begin position="78"/>
        <end position="407"/>
    </location>
</feature>
<feature type="compositionally biased region" description="Low complexity" evidence="1">
    <location>
        <begin position="44"/>
        <end position="62"/>
    </location>
</feature>
<organism evidence="4 5">
    <name type="scientific">Luteimonas colneyensis</name>
    <dbReference type="NCBI Taxonomy" id="2762230"/>
    <lineage>
        <taxon>Bacteria</taxon>
        <taxon>Pseudomonadati</taxon>
        <taxon>Pseudomonadota</taxon>
        <taxon>Gammaproteobacteria</taxon>
        <taxon>Lysobacterales</taxon>
        <taxon>Lysobacteraceae</taxon>
        <taxon>Luteimonas</taxon>
    </lineage>
</organism>
<dbReference type="InterPro" id="IPR012338">
    <property type="entry name" value="Beta-lactam/transpept-like"/>
</dbReference>
<dbReference type="RefSeq" id="WP_191729779.1">
    <property type="nucleotide sequence ID" value="NZ_JACSQJ010000006.1"/>
</dbReference>
<dbReference type="Gene3D" id="3.40.710.10">
    <property type="entry name" value="DD-peptidase/beta-lactamase superfamily"/>
    <property type="match status" value="1"/>
</dbReference>
<keyword evidence="2" id="KW-0732">Signal</keyword>
<evidence type="ECO:0000313" key="4">
    <source>
        <dbReference type="EMBL" id="MBD7988588.1"/>
    </source>
</evidence>
<evidence type="ECO:0000256" key="1">
    <source>
        <dbReference type="SAM" id="MobiDB-lite"/>
    </source>
</evidence>
<dbReference type="PANTHER" id="PTHR46825:SF15">
    <property type="entry name" value="BETA-LACTAMASE-RELATED DOMAIN-CONTAINING PROTEIN"/>
    <property type="match status" value="1"/>
</dbReference>
<dbReference type="Pfam" id="PF00144">
    <property type="entry name" value="Beta-lactamase"/>
    <property type="match status" value="1"/>
</dbReference>
<feature type="region of interest" description="Disordered" evidence="1">
    <location>
        <begin position="36"/>
        <end position="63"/>
    </location>
</feature>
<dbReference type="EMBL" id="JACSQJ010000006">
    <property type="protein sequence ID" value="MBD7988588.1"/>
    <property type="molecule type" value="Genomic_DNA"/>
</dbReference>
<evidence type="ECO:0000313" key="5">
    <source>
        <dbReference type="Proteomes" id="UP000647183"/>
    </source>
</evidence>
<keyword evidence="5" id="KW-1185">Reference proteome</keyword>
<proteinExistence type="predicted"/>
<reference evidence="4 5" key="1">
    <citation type="submission" date="2020-08" db="EMBL/GenBank/DDBJ databases">
        <title>A Genomic Blueprint of the Chicken Gut Microbiome.</title>
        <authorList>
            <person name="Gilroy R."/>
            <person name="Ravi A."/>
            <person name="Getino M."/>
            <person name="Pursley I."/>
            <person name="Horton D.L."/>
            <person name="Alikhan N.-F."/>
            <person name="Baker D."/>
            <person name="Gharbi K."/>
            <person name="Hall N."/>
            <person name="Watson M."/>
            <person name="Adriaenssens E.M."/>
            <person name="Foster-Nyarko E."/>
            <person name="Jarju S."/>
            <person name="Secka A."/>
            <person name="Antonio M."/>
            <person name="Oren A."/>
            <person name="Chaudhuri R."/>
            <person name="La Ragione R.M."/>
            <person name="Hildebrand F."/>
            <person name="Pallen M.J."/>
        </authorList>
    </citation>
    <scope>NUCLEOTIDE SEQUENCE [LARGE SCALE GENOMIC DNA]</scope>
    <source>
        <strain evidence="4 5">Sa2BVA3</strain>
    </source>
</reference>